<evidence type="ECO:0000313" key="2">
    <source>
        <dbReference type="EMBL" id="MFC0523198.1"/>
    </source>
</evidence>
<feature type="transmembrane region" description="Helical" evidence="1">
    <location>
        <begin position="988"/>
        <end position="1011"/>
    </location>
</feature>
<dbReference type="EMBL" id="JBHLTP010000003">
    <property type="protein sequence ID" value="MFC0523198.1"/>
    <property type="molecule type" value="Genomic_DNA"/>
</dbReference>
<dbReference type="SUPFAM" id="SSF82866">
    <property type="entry name" value="Multidrug efflux transporter AcrB transmembrane domain"/>
    <property type="match status" value="2"/>
</dbReference>
<keyword evidence="1" id="KW-0812">Transmembrane</keyword>
<sequence length="1024" mass="112890">MSWILKYRKMVWVFIALLVFTGIFTYLQLPKREIPEINVNIASVSTVYPGATPQEMEQTITNPYEEELENIDGVDTIESVSTTGFSSVTLTLSDNEDKQAVFSKIRQSVSDISRGFPDEVQDPSVTTDFRMAAVSSYHFVGDSYDDLYNLRENVETWKESLTNITGIESVLVKGIPEEQLVISLDNERLKEQKLSAFQVADSLRQELSPGAIGTLEEDDKQFQLLLKKTEEWEQLKDVSVGIDANGNPIYVKDIGTIKKSFKDTEDLITYKGKPALSFTVLANEGMNISSLQERITTQVNTLSEDLPTGIEVQEFYTQSTIIEEVFTNLITSFAISLLAVFIIMLIGLPFSSAVLVAVAIPISVVIGLLPLPYAGVDLNQISVIGIIIAIGILVDDAIVVNDNIQRRYQLGDSAWKGAILGIKEVRTSIITSTLMIIFSFLPLTFLSGSNGDFIRALPTTLITTIVASTILSLTLIPTVQYVRHKRKDSKEAPKKVGLLGSLFNRIETIYADKMLPKVSKRPFIIGFSGLVLCIMLAGLAVKIPFEFFPEADRKEVTLTVEYPQGTTLNNTKDNLETMESYIQTNSDAVTETAVFAGTGMPPLFNSTIEQSGENTGQLLIRIDKEKTSASQFIQDFEQPLREEFTNGEIFLETIVSGPPPSPPIEVKVQGSELNTLLEISKELQSELEEIPANELVTSNMNKEQPSIEYTLNRDIIAQNNISIDQVSSQLQAANTGIPLPTFDNGKESIDMKVLVDDGEKDSVALDKLEVTSSTNTNGPPEVYPLSELISEKQLTQIGTIPHLNGERTITIKAYGAKDSSDFQSEAQEVIDQYEDDLPEGYSFTQEGAANAEQEFFIEVSKLFVIVLFLIYLVIAVQFNSLLMPLLITSTVFLAVTGAIVGLFISGQPLSFLAVLGIVSLSGIVVRNSVILVEFIEQNHRESHSIIESLIEAGRARVRPILLTSLTSIAALLPIALSGDVLFRPLAVSIVSGLLFSTLLTLILLPAFYLMLYRITRGKPKPIEE</sequence>
<proteinExistence type="predicted"/>
<feature type="transmembrane region" description="Helical" evidence="1">
    <location>
        <begin position="429"/>
        <end position="448"/>
    </location>
</feature>
<feature type="transmembrane region" description="Helical" evidence="1">
    <location>
        <begin position="956"/>
        <end position="976"/>
    </location>
</feature>
<feature type="transmembrane region" description="Helical" evidence="1">
    <location>
        <begin position="881"/>
        <end position="904"/>
    </location>
</feature>
<dbReference type="RefSeq" id="WP_377345739.1">
    <property type="nucleotide sequence ID" value="NZ_JBHLTP010000003.1"/>
</dbReference>
<feature type="transmembrane region" description="Helical" evidence="1">
    <location>
        <begin position="910"/>
        <end position="935"/>
    </location>
</feature>
<dbReference type="Gene3D" id="1.20.1640.10">
    <property type="entry name" value="Multidrug efflux transporter AcrB transmembrane domain"/>
    <property type="match status" value="2"/>
</dbReference>
<keyword evidence="1" id="KW-1133">Transmembrane helix</keyword>
<accession>A0ABV6LLN6</accession>
<dbReference type="PANTHER" id="PTHR32063">
    <property type="match status" value="1"/>
</dbReference>
<feature type="transmembrane region" description="Helical" evidence="1">
    <location>
        <begin position="325"/>
        <end position="346"/>
    </location>
</feature>
<dbReference type="InterPro" id="IPR001036">
    <property type="entry name" value="Acrflvin-R"/>
</dbReference>
<feature type="transmembrane region" description="Helical" evidence="1">
    <location>
        <begin position="12"/>
        <end position="29"/>
    </location>
</feature>
<dbReference type="Pfam" id="PF00873">
    <property type="entry name" value="ACR_tran"/>
    <property type="match status" value="1"/>
</dbReference>
<dbReference type="InterPro" id="IPR027463">
    <property type="entry name" value="AcrB_DN_DC_subdom"/>
</dbReference>
<reference evidence="2 3" key="1">
    <citation type="submission" date="2024-09" db="EMBL/GenBank/DDBJ databases">
        <authorList>
            <person name="Sun Q."/>
            <person name="Mori K."/>
        </authorList>
    </citation>
    <scope>NUCLEOTIDE SEQUENCE [LARGE SCALE GENOMIC DNA]</scope>
    <source>
        <strain evidence="2 3">NCAIM B.02529</strain>
    </source>
</reference>
<name>A0ABV6LLN6_9BACI</name>
<dbReference type="Gene3D" id="3.30.70.1430">
    <property type="entry name" value="Multidrug efflux transporter AcrB pore domain"/>
    <property type="match status" value="2"/>
</dbReference>
<dbReference type="PRINTS" id="PR00702">
    <property type="entry name" value="ACRIFLAVINRP"/>
</dbReference>
<evidence type="ECO:0000256" key="1">
    <source>
        <dbReference type="SAM" id="Phobius"/>
    </source>
</evidence>
<comment type="caution">
    <text evidence="2">The sequence shown here is derived from an EMBL/GenBank/DDBJ whole genome shotgun (WGS) entry which is preliminary data.</text>
</comment>
<gene>
    <name evidence="2" type="ORF">ACFFGV_06260</name>
</gene>
<dbReference type="SUPFAM" id="SSF82714">
    <property type="entry name" value="Multidrug efflux transporter AcrB TolC docking domain, DN and DC subdomains"/>
    <property type="match status" value="1"/>
</dbReference>
<dbReference type="PANTHER" id="PTHR32063:SF33">
    <property type="entry name" value="RND SUPERFAMILY EFFLUX PUMP PERMEASE COMPONENT"/>
    <property type="match status" value="1"/>
</dbReference>
<dbReference type="Proteomes" id="UP001589836">
    <property type="component" value="Unassembled WGS sequence"/>
</dbReference>
<dbReference type="Gene3D" id="3.30.70.1440">
    <property type="entry name" value="Multidrug efflux transporter AcrB pore domain"/>
    <property type="match status" value="1"/>
</dbReference>
<feature type="transmembrane region" description="Helical" evidence="1">
    <location>
        <begin position="353"/>
        <end position="375"/>
    </location>
</feature>
<dbReference type="SUPFAM" id="SSF82693">
    <property type="entry name" value="Multidrug efflux transporter AcrB pore domain, PN1, PN2, PC1 and PC2 subdomains"/>
    <property type="match status" value="3"/>
</dbReference>
<evidence type="ECO:0000313" key="3">
    <source>
        <dbReference type="Proteomes" id="UP001589836"/>
    </source>
</evidence>
<feature type="transmembrane region" description="Helical" evidence="1">
    <location>
        <begin position="460"/>
        <end position="482"/>
    </location>
</feature>
<organism evidence="2 3">
    <name type="scientific">Pontibacillus salicampi</name>
    <dbReference type="NCBI Taxonomy" id="1449801"/>
    <lineage>
        <taxon>Bacteria</taxon>
        <taxon>Bacillati</taxon>
        <taxon>Bacillota</taxon>
        <taxon>Bacilli</taxon>
        <taxon>Bacillales</taxon>
        <taxon>Bacillaceae</taxon>
        <taxon>Pontibacillus</taxon>
    </lineage>
</organism>
<dbReference type="Gene3D" id="3.30.2090.10">
    <property type="entry name" value="Multidrug efflux transporter AcrB TolC docking domain, DN and DC subdomains"/>
    <property type="match status" value="2"/>
</dbReference>
<feature type="transmembrane region" description="Helical" evidence="1">
    <location>
        <begin position="855"/>
        <end position="874"/>
    </location>
</feature>
<feature type="transmembrane region" description="Helical" evidence="1">
    <location>
        <begin position="381"/>
        <end position="400"/>
    </location>
</feature>
<keyword evidence="1" id="KW-0472">Membrane</keyword>
<dbReference type="Gene3D" id="3.30.70.1320">
    <property type="entry name" value="Multidrug efflux transporter AcrB pore domain like"/>
    <property type="match status" value="1"/>
</dbReference>
<feature type="transmembrane region" description="Helical" evidence="1">
    <location>
        <begin position="523"/>
        <end position="545"/>
    </location>
</feature>
<keyword evidence="3" id="KW-1185">Reference proteome</keyword>
<protein>
    <submittedName>
        <fullName evidence="2">Efflux RND transporter permease subunit</fullName>
    </submittedName>
</protein>